<protein>
    <submittedName>
        <fullName evidence="1">Uncharacterized protein</fullName>
    </submittedName>
</protein>
<accession>A0ABN7G892</accession>
<comment type="caution">
    <text evidence="1">The sequence shown here is derived from an EMBL/GenBank/DDBJ whole genome shotgun (WGS) entry which is preliminary data.</text>
</comment>
<proteinExistence type="predicted"/>
<name>A0ABN7G892_9GAMM</name>
<reference evidence="1 2" key="1">
    <citation type="submission" date="2020-05" db="EMBL/GenBank/DDBJ databases">
        <authorList>
            <person name="Petersen J."/>
            <person name="Sayavedra L."/>
        </authorList>
    </citation>
    <scope>NUCLEOTIDE SEQUENCE [LARGE SCALE GENOMIC DNA]</scope>
    <source>
        <strain evidence="1">B azoricus SOX ET2 1586I</strain>
    </source>
</reference>
<sequence length="64" mass="7643">MVDYVDWIDRDYADTNPNNWRGILSNDQITAWHDYSFARTPWSTVYIGRYSSVCDHFCDSYNPK</sequence>
<evidence type="ECO:0000313" key="1">
    <source>
        <dbReference type="EMBL" id="CAB5497710.1"/>
    </source>
</evidence>
<dbReference type="Proteomes" id="UP000626656">
    <property type="component" value="Unassembled WGS sequence"/>
</dbReference>
<keyword evidence="2" id="KW-1185">Reference proteome</keyword>
<gene>
    <name evidence="1" type="ORF">AZO1586I_221</name>
</gene>
<dbReference type="EMBL" id="CAHJWF010000052">
    <property type="protein sequence ID" value="CAB5497710.1"/>
    <property type="molecule type" value="Genomic_DNA"/>
</dbReference>
<evidence type="ECO:0000313" key="2">
    <source>
        <dbReference type="Proteomes" id="UP000626656"/>
    </source>
</evidence>
<organism evidence="1 2">
    <name type="scientific">Bathymodiolus thermophilus thioautotrophic gill symbiont</name>
    <dbReference type="NCBI Taxonomy" id="2360"/>
    <lineage>
        <taxon>Bacteria</taxon>
        <taxon>Pseudomonadati</taxon>
        <taxon>Pseudomonadota</taxon>
        <taxon>Gammaproteobacteria</taxon>
        <taxon>sulfur-oxidizing symbionts</taxon>
    </lineage>
</organism>